<dbReference type="Proteomes" id="UP000187609">
    <property type="component" value="Unassembled WGS sequence"/>
</dbReference>
<comment type="caution">
    <text evidence="3">The sequence shown here is derived from an EMBL/GenBank/DDBJ whole genome shotgun (WGS) entry which is preliminary data.</text>
</comment>
<keyword evidence="1" id="KW-0862">Zinc</keyword>
<evidence type="ECO:0000259" key="2">
    <source>
        <dbReference type="PROSITE" id="PS50158"/>
    </source>
</evidence>
<dbReference type="Pfam" id="PF22936">
    <property type="entry name" value="Pol_BBD"/>
    <property type="match status" value="1"/>
</dbReference>
<evidence type="ECO:0000313" key="4">
    <source>
        <dbReference type="Proteomes" id="UP000187609"/>
    </source>
</evidence>
<dbReference type="PROSITE" id="PS50158">
    <property type="entry name" value="ZF_CCHC"/>
    <property type="match status" value="1"/>
</dbReference>
<evidence type="ECO:0000256" key="1">
    <source>
        <dbReference type="PROSITE-ProRule" id="PRU00047"/>
    </source>
</evidence>
<dbReference type="InterPro" id="IPR036875">
    <property type="entry name" value="Znf_CCHC_sf"/>
</dbReference>
<reference evidence="3" key="1">
    <citation type="submission" date="2016-11" db="EMBL/GenBank/DDBJ databases">
        <title>The genome of Nicotiana attenuata.</title>
        <authorList>
            <person name="Xu S."/>
            <person name="Brockmoeller T."/>
            <person name="Gaquerel E."/>
            <person name="Navarro A."/>
            <person name="Kuhl H."/>
            <person name="Gase K."/>
            <person name="Ling Z."/>
            <person name="Zhou W."/>
            <person name="Kreitzer C."/>
            <person name="Stanke M."/>
            <person name="Tang H."/>
            <person name="Lyons E."/>
            <person name="Pandey P."/>
            <person name="Pandey S.P."/>
            <person name="Timmermann B."/>
            <person name="Baldwin I.T."/>
        </authorList>
    </citation>
    <scope>NUCLEOTIDE SEQUENCE [LARGE SCALE GENOMIC DNA]</scope>
    <source>
        <strain evidence="3">UT</strain>
    </source>
</reference>
<dbReference type="GO" id="GO:0008270">
    <property type="term" value="F:zinc ion binding"/>
    <property type="evidence" value="ECO:0007669"/>
    <property type="project" value="UniProtKB-KW"/>
</dbReference>
<dbReference type="AlphaFoldDB" id="A0A314KVA8"/>
<protein>
    <recommendedName>
        <fullName evidence="2">CCHC-type domain-containing protein</fullName>
    </recommendedName>
</protein>
<keyword evidence="1" id="KW-0863">Zinc-finger</keyword>
<dbReference type="Gene3D" id="4.10.60.10">
    <property type="entry name" value="Zinc finger, CCHC-type"/>
    <property type="match status" value="1"/>
</dbReference>
<keyword evidence="1" id="KW-0479">Metal-binding</keyword>
<keyword evidence="4" id="KW-1185">Reference proteome</keyword>
<proteinExistence type="predicted"/>
<feature type="domain" description="CCHC-type" evidence="2">
    <location>
        <begin position="130"/>
        <end position="144"/>
    </location>
</feature>
<name>A0A314KVA8_NICAT</name>
<sequence>MDATTILSGVPSLANLNFEIFDGKDVPRWRGKMEFSTAFEVATNEATSIREQILKWQGDDYLCKNYILGAMTNKYYDQYFVKCKSAKELWDAHQAIYLAEEASSKKFLVSNYMEFKMIDDKSITDQSSECYHCHKIGHYARDCKILKAEKKKEKVNNNRNDEFVAMVTEEFVAENQVEWWIDTVGDDKVMYMENSSSAKVVEKGTVELNFTSEKMVTLKEVLHVPDIRKNLMDCLSRNGKRCFIAFIDDYARYTYVFPLRTKD</sequence>
<dbReference type="SMART" id="SM00343">
    <property type="entry name" value="ZnF_C2HC"/>
    <property type="match status" value="1"/>
</dbReference>
<dbReference type="InterPro" id="IPR001878">
    <property type="entry name" value="Znf_CCHC"/>
</dbReference>
<evidence type="ECO:0000313" key="3">
    <source>
        <dbReference type="EMBL" id="OIT32574.1"/>
    </source>
</evidence>
<dbReference type="PANTHER" id="PTHR47592">
    <property type="entry name" value="PBF68 PROTEIN"/>
    <property type="match status" value="1"/>
</dbReference>
<dbReference type="Pfam" id="PF14223">
    <property type="entry name" value="Retrotran_gag_2"/>
    <property type="match status" value="1"/>
</dbReference>
<dbReference type="Gramene" id="OIT32574">
    <property type="protein sequence ID" value="OIT32574"/>
    <property type="gene ID" value="A4A49_52681"/>
</dbReference>
<gene>
    <name evidence="3" type="ORF">A4A49_52681</name>
</gene>
<accession>A0A314KVA8</accession>
<dbReference type="EMBL" id="MJEQ01001030">
    <property type="protein sequence ID" value="OIT32574.1"/>
    <property type="molecule type" value="Genomic_DNA"/>
</dbReference>
<dbReference type="GO" id="GO:0003676">
    <property type="term" value="F:nucleic acid binding"/>
    <property type="evidence" value="ECO:0007669"/>
    <property type="project" value="InterPro"/>
</dbReference>
<organism evidence="3 4">
    <name type="scientific">Nicotiana attenuata</name>
    <name type="common">Coyote tobacco</name>
    <dbReference type="NCBI Taxonomy" id="49451"/>
    <lineage>
        <taxon>Eukaryota</taxon>
        <taxon>Viridiplantae</taxon>
        <taxon>Streptophyta</taxon>
        <taxon>Embryophyta</taxon>
        <taxon>Tracheophyta</taxon>
        <taxon>Spermatophyta</taxon>
        <taxon>Magnoliopsida</taxon>
        <taxon>eudicotyledons</taxon>
        <taxon>Gunneridae</taxon>
        <taxon>Pentapetalae</taxon>
        <taxon>asterids</taxon>
        <taxon>lamiids</taxon>
        <taxon>Solanales</taxon>
        <taxon>Solanaceae</taxon>
        <taxon>Nicotianoideae</taxon>
        <taxon>Nicotianeae</taxon>
        <taxon>Nicotiana</taxon>
    </lineage>
</organism>
<dbReference type="InterPro" id="IPR054722">
    <property type="entry name" value="PolX-like_BBD"/>
</dbReference>
<dbReference type="SUPFAM" id="SSF57756">
    <property type="entry name" value="Retrovirus zinc finger-like domains"/>
    <property type="match status" value="1"/>
</dbReference>
<dbReference type="PANTHER" id="PTHR47592:SF27">
    <property type="entry name" value="OS08G0421700 PROTEIN"/>
    <property type="match status" value="1"/>
</dbReference>